<dbReference type="STRING" id="1047168.A0A0F4GLJ9"/>
<comment type="similarity">
    <text evidence="2">Belongs to the eukaryotic RPC9 RNA polymerase subunit family.</text>
</comment>
<sequence length="181" mass="20754">MKILDAGDTPLSNADVLDWIKRKRAQHAAEDAEDASNSHKPAERPSNFMKALARTERELSSDRYPYTANPSAYSGAARSAQFQRFIREVDEVIQEGLLEEWKERLDGMSKEQIEKQFLPLQEKKNLTEPELLVIYNLAPTCTEQVQSMVENSEERFSVEECQAILEVILRVLRPDEKRTAT</sequence>
<evidence type="ECO:0000256" key="2">
    <source>
        <dbReference type="ARBA" id="ARBA00006898"/>
    </source>
</evidence>
<dbReference type="GO" id="GO:0006384">
    <property type="term" value="P:transcription initiation at RNA polymerase III promoter"/>
    <property type="evidence" value="ECO:0007669"/>
    <property type="project" value="InterPro"/>
</dbReference>
<evidence type="ECO:0000256" key="7">
    <source>
        <dbReference type="SAM" id="MobiDB-lite"/>
    </source>
</evidence>
<evidence type="ECO:0000256" key="4">
    <source>
        <dbReference type="ARBA" id="ARBA00022478"/>
    </source>
</evidence>
<dbReference type="InterPro" id="IPR038846">
    <property type="entry name" value="RPC9"/>
</dbReference>
<evidence type="ECO:0000313" key="9">
    <source>
        <dbReference type="Proteomes" id="UP000033647"/>
    </source>
</evidence>
<dbReference type="SUPFAM" id="SSF47819">
    <property type="entry name" value="HRDC-like"/>
    <property type="match status" value="1"/>
</dbReference>
<accession>A0A0F4GLJ9</accession>
<dbReference type="GO" id="GO:0005666">
    <property type="term" value="C:RNA polymerase III complex"/>
    <property type="evidence" value="ECO:0007669"/>
    <property type="project" value="InterPro"/>
</dbReference>
<dbReference type="InterPro" id="IPR038324">
    <property type="entry name" value="Rpb4/RPC9_sf"/>
</dbReference>
<dbReference type="PANTHER" id="PTHR15561">
    <property type="entry name" value="CALCITONIN GENE-RELATED PEPTIDE-RECEPTOR COMPONENT PROTEIN"/>
    <property type="match status" value="1"/>
</dbReference>
<keyword evidence="5" id="KW-0804">Transcription</keyword>
<dbReference type="Pfam" id="PF03874">
    <property type="entry name" value="RNA_pol_Rpb4"/>
    <property type="match status" value="1"/>
</dbReference>
<reference evidence="8 9" key="1">
    <citation type="submission" date="2015-03" db="EMBL/GenBank/DDBJ databases">
        <title>RNA-seq based gene annotation and comparative genomics of four Zymoseptoria species reveal species-specific pathogenicity related genes and transposable element activity.</title>
        <authorList>
            <person name="Grandaubert J."/>
            <person name="Bhattacharyya A."/>
            <person name="Stukenbrock E.H."/>
        </authorList>
    </citation>
    <scope>NUCLEOTIDE SEQUENCE [LARGE SCALE GENOMIC DNA]</scope>
    <source>
        <strain evidence="8 9">Zb18110</strain>
    </source>
</reference>
<evidence type="ECO:0000256" key="5">
    <source>
        <dbReference type="ARBA" id="ARBA00023163"/>
    </source>
</evidence>
<organism evidence="8 9">
    <name type="scientific">Zymoseptoria brevis</name>
    <dbReference type="NCBI Taxonomy" id="1047168"/>
    <lineage>
        <taxon>Eukaryota</taxon>
        <taxon>Fungi</taxon>
        <taxon>Dikarya</taxon>
        <taxon>Ascomycota</taxon>
        <taxon>Pezizomycotina</taxon>
        <taxon>Dothideomycetes</taxon>
        <taxon>Dothideomycetidae</taxon>
        <taxon>Mycosphaerellales</taxon>
        <taxon>Mycosphaerellaceae</taxon>
        <taxon>Zymoseptoria</taxon>
    </lineage>
</organism>
<dbReference type="EMBL" id="LAFY01000425">
    <property type="protein sequence ID" value="KJX98118.1"/>
    <property type="molecule type" value="Genomic_DNA"/>
</dbReference>
<keyword evidence="6" id="KW-0539">Nucleus</keyword>
<keyword evidence="9" id="KW-1185">Reference proteome</keyword>
<evidence type="ECO:0000256" key="3">
    <source>
        <dbReference type="ARBA" id="ARBA00016672"/>
    </source>
</evidence>
<evidence type="ECO:0000256" key="6">
    <source>
        <dbReference type="ARBA" id="ARBA00023242"/>
    </source>
</evidence>
<evidence type="ECO:0000313" key="8">
    <source>
        <dbReference type="EMBL" id="KJX98118.1"/>
    </source>
</evidence>
<dbReference type="AlphaFoldDB" id="A0A0F4GLJ9"/>
<dbReference type="OrthoDB" id="1746530at2759"/>
<dbReference type="PANTHER" id="PTHR15561:SF0">
    <property type="entry name" value="DNA-DIRECTED RNA POLYMERASE III SUBUNIT RPC9"/>
    <property type="match status" value="1"/>
</dbReference>
<feature type="region of interest" description="Disordered" evidence="7">
    <location>
        <begin position="27"/>
        <end position="47"/>
    </location>
</feature>
<dbReference type="InterPro" id="IPR005574">
    <property type="entry name" value="Rpb4/RPC9"/>
</dbReference>
<dbReference type="GO" id="GO:0000166">
    <property type="term" value="F:nucleotide binding"/>
    <property type="evidence" value="ECO:0007669"/>
    <property type="project" value="InterPro"/>
</dbReference>
<comment type="caution">
    <text evidence="8">The sequence shown here is derived from an EMBL/GenBank/DDBJ whole genome shotgun (WGS) entry which is preliminary data.</text>
</comment>
<comment type="subcellular location">
    <subcellularLocation>
        <location evidence="1">Nucleus</location>
    </subcellularLocation>
</comment>
<gene>
    <name evidence="8" type="ORF">TI39_contig433g00003</name>
</gene>
<dbReference type="Gene3D" id="1.20.1250.40">
    <property type="match status" value="1"/>
</dbReference>
<evidence type="ECO:0000256" key="1">
    <source>
        <dbReference type="ARBA" id="ARBA00004123"/>
    </source>
</evidence>
<protein>
    <recommendedName>
        <fullName evidence="3">DNA-directed RNA polymerase III subunit RPC9</fullName>
    </recommendedName>
</protein>
<dbReference type="InterPro" id="IPR010997">
    <property type="entry name" value="HRDC-like_sf"/>
</dbReference>
<name>A0A0F4GLJ9_9PEZI</name>
<dbReference type="Proteomes" id="UP000033647">
    <property type="component" value="Unassembled WGS sequence"/>
</dbReference>
<proteinExistence type="inferred from homology"/>
<keyword evidence="4" id="KW-0240">DNA-directed RNA polymerase</keyword>